<feature type="domain" description="HTH marR-type" evidence="1">
    <location>
        <begin position="142"/>
        <end position="294"/>
    </location>
</feature>
<dbReference type="PROSITE" id="PS50995">
    <property type="entry name" value="HTH_MARR_2"/>
    <property type="match status" value="1"/>
</dbReference>
<organism evidence="2 3">
    <name type="scientific">Saccharothrix yanglingensis</name>
    <dbReference type="NCBI Taxonomy" id="659496"/>
    <lineage>
        <taxon>Bacteria</taxon>
        <taxon>Bacillati</taxon>
        <taxon>Actinomycetota</taxon>
        <taxon>Actinomycetes</taxon>
        <taxon>Pseudonocardiales</taxon>
        <taxon>Pseudonocardiaceae</taxon>
        <taxon>Saccharothrix</taxon>
    </lineage>
</organism>
<keyword evidence="3" id="KW-1185">Reference proteome</keyword>
<gene>
    <name evidence="2" type="ORF">CKY47_28830</name>
</gene>
<dbReference type="EMBL" id="NSDM01000014">
    <property type="protein sequence ID" value="MDQ2587922.1"/>
    <property type="molecule type" value="Genomic_DNA"/>
</dbReference>
<dbReference type="CDD" id="cd00090">
    <property type="entry name" value="HTH_ARSR"/>
    <property type="match status" value="1"/>
</dbReference>
<protein>
    <recommendedName>
        <fullName evidence="1">HTH marR-type domain-containing protein</fullName>
    </recommendedName>
</protein>
<proteinExistence type="predicted"/>
<dbReference type="PANTHER" id="PTHR33164:SF99">
    <property type="entry name" value="MARR FAMILY REGULATORY PROTEIN"/>
    <property type="match status" value="1"/>
</dbReference>
<dbReference type="Pfam" id="PF12802">
    <property type="entry name" value="MarR_2"/>
    <property type="match status" value="1"/>
</dbReference>
<sequence length="312" mass="33524">MGVERFVAVEGLDRGDQAAGGFDELRDVRDEFVAVAERVRVAGDHAAPGEAEDRGVSDRDGRANVVSLAGQQSGARLRCREHPVQGGAGAFGFEPVRVLGGRRRRGEVLPEVFAAVPGLERPEQRGRDGDRITGHKHNASCTTLVVNRIVGGVATLDPADIDIATLAWLAGSAANRAILAELHEAGHAGVRNSHGYVIQHLIDGAPTVSELADLLGVTQQAASKHLLELERLDYVARVPDPGDSRVRRARLTDRGRRLVDDSRRIRRQLDDRLTRSAGDDTADAARRVLVRLLDATGETASVTARRAVPPSE</sequence>
<dbReference type="InterPro" id="IPR039422">
    <property type="entry name" value="MarR/SlyA-like"/>
</dbReference>
<dbReference type="PANTHER" id="PTHR33164">
    <property type="entry name" value="TRANSCRIPTIONAL REGULATOR, MARR FAMILY"/>
    <property type="match status" value="1"/>
</dbReference>
<dbReference type="InterPro" id="IPR036388">
    <property type="entry name" value="WH-like_DNA-bd_sf"/>
</dbReference>
<name>A0ABU0X7A3_9PSEU</name>
<comment type="caution">
    <text evidence="2">The sequence shown here is derived from an EMBL/GenBank/DDBJ whole genome shotgun (WGS) entry which is preliminary data.</text>
</comment>
<reference evidence="2 3" key="1">
    <citation type="submission" date="2017-06" db="EMBL/GenBank/DDBJ databases">
        <title>Cultured bacterium strain Saccharothrix yanglingensis Hhs.015.</title>
        <authorList>
            <person name="Xia Y."/>
        </authorList>
    </citation>
    <scope>NUCLEOTIDE SEQUENCE [LARGE SCALE GENOMIC DNA]</scope>
    <source>
        <strain evidence="2 3">Hhs.015</strain>
    </source>
</reference>
<dbReference type="InterPro" id="IPR036390">
    <property type="entry name" value="WH_DNA-bd_sf"/>
</dbReference>
<evidence type="ECO:0000259" key="1">
    <source>
        <dbReference type="PROSITE" id="PS50995"/>
    </source>
</evidence>
<dbReference type="InterPro" id="IPR000835">
    <property type="entry name" value="HTH_MarR-typ"/>
</dbReference>
<dbReference type="InterPro" id="IPR011991">
    <property type="entry name" value="ArsR-like_HTH"/>
</dbReference>
<dbReference type="SMART" id="SM00347">
    <property type="entry name" value="HTH_MARR"/>
    <property type="match status" value="1"/>
</dbReference>
<dbReference type="SUPFAM" id="SSF46785">
    <property type="entry name" value="Winged helix' DNA-binding domain"/>
    <property type="match status" value="1"/>
</dbReference>
<accession>A0ABU0X7A3</accession>
<dbReference type="Proteomes" id="UP001225605">
    <property type="component" value="Unassembled WGS sequence"/>
</dbReference>
<evidence type="ECO:0000313" key="2">
    <source>
        <dbReference type="EMBL" id="MDQ2587922.1"/>
    </source>
</evidence>
<dbReference type="Gene3D" id="1.10.10.10">
    <property type="entry name" value="Winged helix-like DNA-binding domain superfamily/Winged helix DNA-binding domain"/>
    <property type="match status" value="1"/>
</dbReference>
<evidence type="ECO:0000313" key="3">
    <source>
        <dbReference type="Proteomes" id="UP001225605"/>
    </source>
</evidence>